<feature type="chain" id="PRO_5044232934" evidence="3">
    <location>
        <begin position="18"/>
        <end position="90"/>
    </location>
</feature>
<proteinExistence type="inferred from homology"/>
<organism evidence="4 5">
    <name type="scientific">Cladosporium halotolerans</name>
    <dbReference type="NCBI Taxonomy" id="1052096"/>
    <lineage>
        <taxon>Eukaryota</taxon>
        <taxon>Fungi</taxon>
        <taxon>Dikarya</taxon>
        <taxon>Ascomycota</taxon>
        <taxon>Pezizomycotina</taxon>
        <taxon>Dothideomycetes</taxon>
        <taxon>Dothideomycetidae</taxon>
        <taxon>Cladosporiales</taxon>
        <taxon>Cladosporiaceae</taxon>
        <taxon>Cladosporium</taxon>
    </lineage>
</organism>
<comment type="caution">
    <text evidence="4">The sequence shown here is derived from an EMBL/GenBank/DDBJ whole genome shotgun (WGS) entry which is preliminary data.</text>
</comment>
<dbReference type="GeneID" id="96006397"/>
<dbReference type="Proteomes" id="UP000803884">
    <property type="component" value="Unassembled WGS sequence"/>
</dbReference>
<evidence type="ECO:0000256" key="2">
    <source>
        <dbReference type="ARBA" id="ARBA00023157"/>
    </source>
</evidence>
<dbReference type="InterPro" id="IPR010636">
    <property type="entry name" value="Class_II_hydrophobin"/>
</dbReference>
<keyword evidence="3" id="KW-0732">Signal</keyword>
<accession>A0AB34KQ66</accession>
<comment type="similarity">
    <text evidence="1">Belongs to the cerato-ulmin hydrophobin family.</text>
</comment>
<dbReference type="InterPro" id="IPR036686">
    <property type="entry name" value="Class_II_Hydrophobin_sf"/>
</dbReference>
<name>A0AB34KQ66_9PEZI</name>
<dbReference type="Gene3D" id="3.20.120.10">
    <property type="entry name" value="Hydrophobin"/>
    <property type="match status" value="1"/>
</dbReference>
<protein>
    <submittedName>
        <fullName evidence="4">Uncharacterized protein</fullName>
    </submittedName>
</protein>
<dbReference type="RefSeq" id="XP_069229013.1">
    <property type="nucleotide sequence ID" value="XM_069373559.1"/>
</dbReference>
<keyword evidence="5" id="KW-1185">Reference proteome</keyword>
<feature type="signal peptide" evidence="3">
    <location>
        <begin position="1"/>
        <end position="17"/>
    </location>
</feature>
<dbReference type="GO" id="GO:0005576">
    <property type="term" value="C:extracellular region"/>
    <property type="evidence" value="ECO:0007669"/>
    <property type="project" value="InterPro"/>
</dbReference>
<evidence type="ECO:0000256" key="3">
    <source>
        <dbReference type="SAM" id="SignalP"/>
    </source>
</evidence>
<sequence>MQFTVLAIAAFTAFTSAAAIDKRAPSDVCPSIDTPQCCQLDVDGVVDATCASPGDVSTLDEFNAACAETGTTAMCCTIPLAGLGLLCAAP</sequence>
<dbReference type="PANTHER" id="PTHR42341:SF2">
    <property type="entry name" value="HYDROPHOBIN"/>
    <property type="match status" value="1"/>
</dbReference>
<keyword evidence="2" id="KW-1015">Disulfide bond</keyword>
<dbReference type="Pfam" id="PF06766">
    <property type="entry name" value="Hydrophobin_2"/>
    <property type="match status" value="1"/>
</dbReference>
<evidence type="ECO:0000313" key="4">
    <source>
        <dbReference type="EMBL" id="KAL1585907.1"/>
    </source>
</evidence>
<dbReference type="CDD" id="cd23508">
    <property type="entry name" value="hydrophobin_II"/>
    <property type="match status" value="1"/>
</dbReference>
<evidence type="ECO:0000313" key="5">
    <source>
        <dbReference type="Proteomes" id="UP000803884"/>
    </source>
</evidence>
<dbReference type="EMBL" id="JAAQHG020000017">
    <property type="protein sequence ID" value="KAL1585907.1"/>
    <property type="molecule type" value="Genomic_DNA"/>
</dbReference>
<gene>
    <name evidence="4" type="ORF">WHR41_04953</name>
</gene>
<dbReference type="SUPFAM" id="SSF101751">
    <property type="entry name" value="Hydrophobin II, HfbII"/>
    <property type="match status" value="1"/>
</dbReference>
<dbReference type="PANTHER" id="PTHR42341">
    <property type="entry name" value="HYDROPHOBIN"/>
    <property type="match status" value="1"/>
</dbReference>
<evidence type="ECO:0000256" key="1">
    <source>
        <dbReference type="ARBA" id="ARBA00009576"/>
    </source>
</evidence>
<dbReference type="AlphaFoldDB" id="A0AB34KQ66"/>
<reference evidence="4 5" key="1">
    <citation type="journal article" date="2020" name="Microbiol. Resour. Announc.">
        <title>Draft Genome Sequence of a Cladosporium Species Isolated from the Mesophotic Ascidian Didemnum maculosum.</title>
        <authorList>
            <person name="Gioti A."/>
            <person name="Siaperas R."/>
            <person name="Nikolaivits E."/>
            <person name="Le Goff G."/>
            <person name="Ouazzani J."/>
            <person name="Kotoulas G."/>
            <person name="Topakas E."/>
        </authorList>
    </citation>
    <scope>NUCLEOTIDE SEQUENCE [LARGE SCALE GENOMIC DNA]</scope>
    <source>
        <strain evidence="4 5">TM138-S3</strain>
    </source>
</reference>